<reference evidence="3" key="2">
    <citation type="submission" date="2020-05" db="UniProtKB">
        <authorList>
            <consortium name="EnsemblMetazoa"/>
        </authorList>
    </citation>
    <scope>IDENTIFICATION</scope>
    <source>
        <strain evidence="3">Epiroticus2</strain>
    </source>
</reference>
<organism evidence="3 4">
    <name type="scientific">Anopheles epiroticus</name>
    <dbReference type="NCBI Taxonomy" id="199890"/>
    <lineage>
        <taxon>Eukaryota</taxon>
        <taxon>Metazoa</taxon>
        <taxon>Ecdysozoa</taxon>
        <taxon>Arthropoda</taxon>
        <taxon>Hexapoda</taxon>
        <taxon>Insecta</taxon>
        <taxon>Pterygota</taxon>
        <taxon>Neoptera</taxon>
        <taxon>Endopterygota</taxon>
        <taxon>Diptera</taxon>
        <taxon>Nematocera</taxon>
        <taxon>Culicoidea</taxon>
        <taxon>Culicidae</taxon>
        <taxon>Anophelinae</taxon>
        <taxon>Anopheles</taxon>
    </lineage>
</organism>
<name>A0A182PEW9_9DIPT</name>
<dbReference type="EnsemblMetazoa" id="AEPI005474-RA">
    <property type="protein sequence ID" value="AEPI005474-PA"/>
    <property type="gene ID" value="AEPI005474"/>
</dbReference>
<feature type="region of interest" description="Disordered" evidence="2">
    <location>
        <begin position="219"/>
        <end position="257"/>
    </location>
</feature>
<evidence type="ECO:0000313" key="4">
    <source>
        <dbReference type="Proteomes" id="UP000075885"/>
    </source>
</evidence>
<dbReference type="VEuPathDB" id="VectorBase:AEPI005474"/>
<sequence length="391" mass="43741">MDEAAQLEAKKIISDFMSNNSFTSSLDVSMNEREHLAELHKQIELKKVTRDELRRLNLGLYALKQGMSRLGGEAFEEQLTNEHHDIIRKVVDTYREASSGLQKYFNERTVFGHFRQALLDQGELQKLQGVLRQQEQLRAKLVSTRIAKQWECERAKLSAEQQKLTKLEQVHSEIMQKRNEMLDQKHSEISTILICIGDGYEKVKALRIKLAEVNRQQRDDLHYDQSSDTDLRPEDGKSEASGTGGMETDKEATSSSASMFESIDWNLGSSSMDLRLDLNFKNPNDFPDILTHLSTINTHKYQLKSVTRGEFDMNVSIDLCGVGDDGIGGPGADDSAASGEEDDLDFLCGSPGRVTRSKAQKKGDSGDIDGFDFAFGGSNSSDGLDLADDLF</sequence>
<protein>
    <submittedName>
        <fullName evidence="3">Uncharacterized protein</fullName>
    </submittedName>
</protein>
<evidence type="ECO:0000256" key="1">
    <source>
        <dbReference type="SAM" id="Coils"/>
    </source>
</evidence>
<reference evidence="4" key="1">
    <citation type="submission" date="2013-03" db="EMBL/GenBank/DDBJ databases">
        <title>The Genome Sequence of Anopheles epiroticus epiroticus2.</title>
        <authorList>
            <consortium name="The Broad Institute Genomics Platform"/>
            <person name="Neafsey D.E."/>
            <person name="Howell P."/>
            <person name="Walker B."/>
            <person name="Young S.K."/>
            <person name="Zeng Q."/>
            <person name="Gargeya S."/>
            <person name="Fitzgerald M."/>
            <person name="Haas B."/>
            <person name="Abouelleil A."/>
            <person name="Allen A.W."/>
            <person name="Alvarado L."/>
            <person name="Arachchi H.M."/>
            <person name="Berlin A.M."/>
            <person name="Chapman S.B."/>
            <person name="Gainer-Dewar J."/>
            <person name="Goldberg J."/>
            <person name="Griggs A."/>
            <person name="Gujja S."/>
            <person name="Hansen M."/>
            <person name="Howarth C."/>
            <person name="Imamovic A."/>
            <person name="Ireland A."/>
            <person name="Larimer J."/>
            <person name="McCowan C."/>
            <person name="Murphy C."/>
            <person name="Pearson M."/>
            <person name="Poon T.W."/>
            <person name="Priest M."/>
            <person name="Roberts A."/>
            <person name="Saif S."/>
            <person name="Shea T."/>
            <person name="Sisk P."/>
            <person name="Sykes S."/>
            <person name="Wortman J."/>
            <person name="Nusbaum C."/>
            <person name="Birren B."/>
        </authorList>
    </citation>
    <scope>NUCLEOTIDE SEQUENCE [LARGE SCALE GENOMIC DNA]</scope>
    <source>
        <strain evidence="4">Epiroticus2</strain>
    </source>
</reference>
<dbReference type="AlphaFoldDB" id="A0A182PEW9"/>
<accession>A0A182PEW9</accession>
<keyword evidence="1" id="KW-0175">Coiled coil</keyword>
<evidence type="ECO:0000256" key="2">
    <source>
        <dbReference type="SAM" id="MobiDB-lite"/>
    </source>
</evidence>
<feature type="coiled-coil region" evidence="1">
    <location>
        <begin position="147"/>
        <end position="177"/>
    </location>
</feature>
<feature type="compositionally biased region" description="Basic and acidic residues" evidence="2">
    <location>
        <begin position="219"/>
        <end position="238"/>
    </location>
</feature>
<proteinExistence type="predicted"/>
<keyword evidence="4" id="KW-1185">Reference proteome</keyword>
<evidence type="ECO:0000313" key="3">
    <source>
        <dbReference type="EnsemblMetazoa" id="AEPI005474-PA"/>
    </source>
</evidence>
<dbReference type="Proteomes" id="UP000075885">
    <property type="component" value="Unassembled WGS sequence"/>
</dbReference>